<keyword evidence="2" id="KW-1185">Reference proteome</keyword>
<accession>C9LFD5</accession>
<dbReference type="AlphaFoldDB" id="C9LFD5"/>
<comment type="caution">
    <text evidence="1">The sequence shown here is derived from an EMBL/GenBank/DDBJ whole genome shotgun (WGS) entry which is preliminary data.</text>
</comment>
<protein>
    <submittedName>
        <fullName evidence="1">Uncharacterized protein</fullName>
    </submittedName>
</protein>
<reference evidence="1" key="1">
    <citation type="submission" date="2009-09" db="EMBL/GenBank/DDBJ databases">
        <authorList>
            <person name="Weinstock G."/>
            <person name="Sodergren E."/>
            <person name="Clifton S."/>
            <person name="Fulton L."/>
            <person name="Fulton B."/>
            <person name="Courtney L."/>
            <person name="Fronick C."/>
            <person name="Harrison M."/>
            <person name="Strong C."/>
            <person name="Farmer C."/>
            <person name="Delahaunty K."/>
            <person name="Markovic C."/>
            <person name="Hall O."/>
            <person name="Minx P."/>
            <person name="Tomlinson C."/>
            <person name="Mitreva M."/>
            <person name="Nelson J."/>
            <person name="Hou S."/>
            <person name="Wollam A."/>
            <person name="Pepin K.H."/>
            <person name="Johnson M."/>
            <person name="Bhonagiri V."/>
            <person name="Nash W.E."/>
            <person name="Warren W."/>
            <person name="Chinwalla A."/>
            <person name="Mardis E.R."/>
            <person name="Wilson R.K."/>
        </authorList>
    </citation>
    <scope>NUCLEOTIDE SEQUENCE [LARGE SCALE GENOMIC DNA]</scope>
    <source>
        <strain evidence="1">ATCC 51259</strain>
    </source>
</reference>
<gene>
    <name evidence="1" type="ORF">GCWU000325_00917</name>
</gene>
<name>C9LFD5_9BACT</name>
<organism evidence="1 2">
    <name type="scientific">Alloprevotella tannerae ATCC 51259</name>
    <dbReference type="NCBI Taxonomy" id="626522"/>
    <lineage>
        <taxon>Bacteria</taxon>
        <taxon>Pseudomonadati</taxon>
        <taxon>Bacteroidota</taxon>
        <taxon>Bacteroidia</taxon>
        <taxon>Bacteroidales</taxon>
        <taxon>Prevotellaceae</taxon>
        <taxon>Alloprevotella</taxon>
    </lineage>
</organism>
<proteinExistence type="predicted"/>
<dbReference type="HOGENOM" id="CLU_2808890_0_0_10"/>
<dbReference type="Proteomes" id="UP000003460">
    <property type="component" value="Unassembled WGS sequence"/>
</dbReference>
<dbReference type="EMBL" id="ACIJ02000016">
    <property type="protein sequence ID" value="EEX72454.1"/>
    <property type="molecule type" value="Genomic_DNA"/>
</dbReference>
<sequence>MLSRQRASAAYSVKKRAKKGGYTMRRGHSIAIAGRNRGAALRKRRYEKTSKQQEAQGSVAAWMLSLI</sequence>
<evidence type="ECO:0000313" key="1">
    <source>
        <dbReference type="EMBL" id="EEX72454.1"/>
    </source>
</evidence>
<evidence type="ECO:0000313" key="2">
    <source>
        <dbReference type="Proteomes" id="UP000003460"/>
    </source>
</evidence>